<dbReference type="InterPro" id="IPR000504">
    <property type="entry name" value="RRM_dom"/>
</dbReference>
<dbReference type="SMART" id="SM00360">
    <property type="entry name" value="RRM"/>
    <property type="match status" value="1"/>
</dbReference>
<feature type="domain" description="RRM" evidence="4">
    <location>
        <begin position="38"/>
        <end position="116"/>
    </location>
</feature>
<feature type="region of interest" description="Disordered" evidence="3">
    <location>
        <begin position="184"/>
        <end position="209"/>
    </location>
</feature>
<keyword evidence="6" id="KW-1185">Reference proteome</keyword>
<dbReference type="AlphaFoldDB" id="A0A0M3JYB1"/>
<evidence type="ECO:0000256" key="2">
    <source>
        <dbReference type="PROSITE-ProRule" id="PRU00176"/>
    </source>
</evidence>
<dbReference type="WBParaSite" id="ASIM_0001341901-mRNA-1">
    <property type="protein sequence ID" value="ASIM_0001341901-mRNA-1"/>
    <property type="gene ID" value="ASIM_0001341901"/>
</dbReference>
<proteinExistence type="predicted"/>
<evidence type="ECO:0000256" key="3">
    <source>
        <dbReference type="SAM" id="MobiDB-lite"/>
    </source>
</evidence>
<dbReference type="OrthoDB" id="2573941at2759"/>
<dbReference type="EMBL" id="UYRR01031260">
    <property type="protein sequence ID" value="VDK48270.1"/>
    <property type="molecule type" value="Genomic_DNA"/>
</dbReference>
<evidence type="ECO:0000313" key="6">
    <source>
        <dbReference type="Proteomes" id="UP000267096"/>
    </source>
</evidence>
<feature type="compositionally biased region" description="Basic and acidic residues" evidence="3">
    <location>
        <begin position="286"/>
        <end position="307"/>
    </location>
</feature>
<evidence type="ECO:0000313" key="7">
    <source>
        <dbReference type="WBParaSite" id="ASIM_0001341901-mRNA-1"/>
    </source>
</evidence>
<dbReference type="GO" id="GO:0003723">
    <property type="term" value="F:RNA binding"/>
    <property type="evidence" value="ECO:0007669"/>
    <property type="project" value="UniProtKB-UniRule"/>
</dbReference>
<dbReference type="GO" id="GO:0071013">
    <property type="term" value="C:catalytic step 2 spliceosome"/>
    <property type="evidence" value="ECO:0007669"/>
    <property type="project" value="TreeGrafter"/>
</dbReference>
<evidence type="ECO:0000256" key="1">
    <source>
        <dbReference type="ARBA" id="ARBA00022884"/>
    </source>
</evidence>
<feature type="region of interest" description="Disordered" evidence="3">
    <location>
        <begin position="228"/>
        <end position="270"/>
    </location>
</feature>
<feature type="region of interest" description="Disordered" evidence="3">
    <location>
        <begin position="141"/>
        <end position="161"/>
    </location>
</feature>
<dbReference type="PANTHER" id="PTHR45880:SF1">
    <property type="entry name" value="RNA-BINDING MOTIF PROTEIN, X-LINKED 2"/>
    <property type="match status" value="1"/>
</dbReference>
<feature type="region of interest" description="Disordered" evidence="3">
    <location>
        <begin position="286"/>
        <end position="313"/>
    </location>
</feature>
<dbReference type="GO" id="GO:0071011">
    <property type="term" value="C:precatalytic spliceosome"/>
    <property type="evidence" value="ECO:0007669"/>
    <property type="project" value="TreeGrafter"/>
</dbReference>
<reference evidence="5 6" key="2">
    <citation type="submission" date="2018-11" db="EMBL/GenBank/DDBJ databases">
        <authorList>
            <consortium name="Pathogen Informatics"/>
        </authorList>
    </citation>
    <scope>NUCLEOTIDE SEQUENCE [LARGE SCALE GENOMIC DNA]</scope>
</reference>
<feature type="compositionally biased region" description="Basic residues" evidence="3">
    <location>
        <begin position="189"/>
        <end position="202"/>
    </location>
</feature>
<dbReference type="InterPro" id="IPR035979">
    <property type="entry name" value="RBD_domain_sf"/>
</dbReference>
<dbReference type="FunFam" id="3.30.70.330:FF:000962">
    <property type="entry name" value="RBMX2 ortholog"/>
    <property type="match status" value="1"/>
</dbReference>
<name>A0A0M3JYB1_ANISI</name>
<dbReference type="InterPro" id="IPR051847">
    <property type="entry name" value="RNA_proc/Spliceosome_comp"/>
</dbReference>
<dbReference type="Pfam" id="PF00076">
    <property type="entry name" value="RRM_1"/>
    <property type="match status" value="1"/>
</dbReference>
<feature type="compositionally biased region" description="Basic and acidic residues" evidence="3">
    <location>
        <begin position="248"/>
        <end position="259"/>
    </location>
</feature>
<reference evidence="7" key="1">
    <citation type="submission" date="2017-02" db="UniProtKB">
        <authorList>
            <consortium name="WormBaseParasite"/>
        </authorList>
    </citation>
    <scope>IDENTIFICATION</scope>
</reference>
<keyword evidence="1 2" id="KW-0694">RNA-binding</keyword>
<protein>
    <submittedName>
        <fullName evidence="7">RNA-binding motif protein, X-linked 2 (inferred by orthology to a human protein)</fullName>
    </submittedName>
</protein>
<dbReference type="Proteomes" id="UP000267096">
    <property type="component" value="Unassembled WGS sequence"/>
</dbReference>
<organism evidence="7">
    <name type="scientific">Anisakis simplex</name>
    <name type="common">Herring worm</name>
    <dbReference type="NCBI Taxonomy" id="6269"/>
    <lineage>
        <taxon>Eukaryota</taxon>
        <taxon>Metazoa</taxon>
        <taxon>Ecdysozoa</taxon>
        <taxon>Nematoda</taxon>
        <taxon>Chromadorea</taxon>
        <taxon>Rhabditida</taxon>
        <taxon>Spirurina</taxon>
        <taxon>Ascaridomorpha</taxon>
        <taxon>Ascaridoidea</taxon>
        <taxon>Anisakidae</taxon>
        <taxon>Anisakis</taxon>
        <taxon>Anisakis simplex complex</taxon>
    </lineage>
</organism>
<dbReference type="CDD" id="cd12411">
    <property type="entry name" value="RRM_ist3_like"/>
    <property type="match status" value="1"/>
</dbReference>
<dbReference type="PANTHER" id="PTHR45880">
    <property type="entry name" value="RNA-BINDING MOTIF PROTEIN, X-LINKED 2"/>
    <property type="match status" value="1"/>
</dbReference>
<gene>
    <name evidence="5" type="ORF">ASIM_LOCUS12847</name>
</gene>
<accession>A0A0M3JYB1</accession>
<dbReference type="InterPro" id="IPR045844">
    <property type="entry name" value="RRM_Ist3-like"/>
</dbReference>
<dbReference type="Gene3D" id="3.30.70.330">
    <property type="match status" value="1"/>
</dbReference>
<sequence>MNPITNIRNQNAINKREIDMGIAGGSGKSWHDKYSDSAWVYIGGLPYDLNEGDIITVFSQYGEIVNVNLIRDRKTGKSKGFAFVCYQDQRSTILAVDNLNGIKLLKRMIRVDHVAEYKVPKYKEDIDEETIRLWQEGCAPKPINRQQQEQDNEDEVIIPKRRSKLNKDGVLELSDDVAKKMKEEEKRLKKEKKRAKKEKKKREKLESIENSDAAVKTEDLCDTTSWKNQKRPIESTSTNDEDFYGSNEHFKFGKPRKEIPAAPTHNLRPDFEKADWRDIEMWKAVREKEKQEKGDTQSNWKEEEHYLPKRFHR</sequence>
<evidence type="ECO:0000259" key="4">
    <source>
        <dbReference type="PROSITE" id="PS50102"/>
    </source>
</evidence>
<dbReference type="InterPro" id="IPR012677">
    <property type="entry name" value="Nucleotide-bd_a/b_plait_sf"/>
</dbReference>
<dbReference type="GO" id="GO:0000398">
    <property type="term" value="P:mRNA splicing, via spliceosome"/>
    <property type="evidence" value="ECO:0007669"/>
    <property type="project" value="InterPro"/>
</dbReference>
<evidence type="ECO:0000313" key="5">
    <source>
        <dbReference type="EMBL" id="VDK48270.1"/>
    </source>
</evidence>
<dbReference type="GO" id="GO:0005686">
    <property type="term" value="C:U2 snRNP"/>
    <property type="evidence" value="ECO:0007669"/>
    <property type="project" value="TreeGrafter"/>
</dbReference>
<dbReference type="SUPFAM" id="SSF54928">
    <property type="entry name" value="RNA-binding domain, RBD"/>
    <property type="match status" value="1"/>
</dbReference>
<dbReference type="PROSITE" id="PS50102">
    <property type="entry name" value="RRM"/>
    <property type="match status" value="1"/>
</dbReference>